<proteinExistence type="predicted"/>
<dbReference type="RefSeq" id="WP_127344977.1">
    <property type="nucleotide sequence ID" value="NZ_RJJX01000037.1"/>
</dbReference>
<dbReference type="EMBL" id="RJJX01000037">
    <property type="protein sequence ID" value="RUT72898.1"/>
    <property type="molecule type" value="Genomic_DNA"/>
</dbReference>
<feature type="domain" description="DUF6268" evidence="2">
    <location>
        <begin position="21"/>
        <end position="290"/>
    </location>
</feature>
<dbReference type="AlphaFoldDB" id="A0A434AEX7"/>
<gene>
    <name evidence="3" type="ORF">DLK05_16055</name>
</gene>
<evidence type="ECO:0000256" key="1">
    <source>
        <dbReference type="SAM" id="SignalP"/>
    </source>
</evidence>
<organism evidence="3 4">
    <name type="scientific">Ancylomarina longa</name>
    <dbReference type="NCBI Taxonomy" id="2487017"/>
    <lineage>
        <taxon>Bacteria</taxon>
        <taxon>Pseudomonadati</taxon>
        <taxon>Bacteroidota</taxon>
        <taxon>Bacteroidia</taxon>
        <taxon>Marinilabiliales</taxon>
        <taxon>Marinifilaceae</taxon>
        <taxon>Ancylomarina</taxon>
    </lineage>
</organism>
<evidence type="ECO:0000313" key="4">
    <source>
        <dbReference type="Proteomes" id="UP000282985"/>
    </source>
</evidence>
<sequence length="294" mass="33248">MKNKIILLSLLLVSLTIDLQAQMQKEIFGSDYSFIGKSNSDASGDITFEKYEIRASFPIKLKKPGLRLIQSLRYARTNIDYGIKPFSGTELESFHSIAYTLCFSKPLKKGWYFTAFISPNISSNFQSSVNWDEIRLFGMALFSKPINKKRNLVLSLGALYSTTLGAPTPIPIASLMWKPNQKWTINFGFPRFDIQYQLSSATTIGTNLFVMGENFTLTNDIAYDGNNSKIDNIKIMNIGGGLFLNQKITKMIKLNLNSGYTFYRQFNFQDGQNTVVDYKLNHNLYIKGGISVGF</sequence>
<keyword evidence="1" id="KW-0732">Signal</keyword>
<accession>A0A434AEX7</accession>
<dbReference type="InterPro" id="IPR046235">
    <property type="entry name" value="DUF6268"/>
</dbReference>
<dbReference type="Proteomes" id="UP000282985">
    <property type="component" value="Unassembled WGS sequence"/>
</dbReference>
<evidence type="ECO:0000259" key="2">
    <source>
        <dbReference type="Pfam" id="PF19783"/>
    </source>
</evidence>
<reference evidence="3 4" key="1">
    <citation type="submission" date="2018-11" db="EMBL/GenBank/DDBJ databases">
        <title>Parancylomarina longa gen. nov., sp. nov., isolated from sediments of southern Okinawa.</title>
        <authorList>
            <person name="Fu T."/>
        </authorList>
    </citation>
    <scope>NUCLEOTIDE SEQUENCE [LARGE SCALE GENOMIC DNA]</scope>
    <source>
        <strain evidence="3 4">T3-2 S1-C</strain>
    </source>
</reference>
<keyword evidence="4" id="KW-1185">Reference proteome</keyword>
<protein>
    <recommendedName>
        <fullName evidence="2">DUF6268 domain-containing protein</fullName>
    </recommendedName>
</protein>
<evidence type="ECO:0000313" key="3">
    <source>
        <dbReference type="EMBL" id="RUT72898.1"/>
    </source>
</evidence>
<comment type="caution">
    <text evidence="3">The sequence shown here is derived from an EMBL/GenBank/DDBJ whole genome shotgun (WGS) entry which is preliminary data.</text>
</comment>
<name>A0A434AEX7_9BACT</name>
<feature type="signal peptide" evidence="1">
    <location>
        <begin position="1"/>
        <end position="21"/>
    </location>
</feature>
<dbReference type="OrthoDB" id="1114906at2"/>
<dbReference type="Pfam" id="PF19783">
    <property type="entry name" value="DUF6268"/>
    <property type="match status" value="1"/>
</dbReference>
<feature type="chain" id="PRO_5019305085" description="DUF6268 domain-containing protein" evidence="1">
    <location>
        <begin position="22"/>
        <end position="294"/>
    </location>
</feature>